<dbReference type="InterPro" id="IPR058520">
    <property type="entry name" value="DUF8207"/>
</dbReference>
<dbReference type="Proteomes" id="UP000078541">
    <property type="component" value="Unassembled WGS sequence"/>
</dbReference>
<dbReference type="PANTHER" id="PTHR46585:SF1">
    <property type="entry name" value="CHROMO DOMAIN-CONTAINING PROTEIN"/>
    <property type="match status" value="1"/>
</dbReference>
<dbReference type="Gene3D" id="3.30.420.10">
    <property type="entry name" value="Ribonuclease H-like superfamily/Ribonuclease H"/>
    <property type="match status" value="1"/>
</dbReference>
<dbReference type="InterPro" id="IPR036397">
    <property type="entry name" value="RNaseH_sf"/>
</dbReference>
<organism evidence="2 3">
    <name type="scientific">Trachymyrmex septentrionalis</name>
    <dbReference type="NCBI Taxonomy" id="34720"/>
    <lineage>
        <taxon>Eukaryota</taxon>
        <taxon>Metazoa</taxon>
        <taxon>Ecdysozoa</taxon>
        <taxon>Arthropoda</taxon>
        <taxon>Hexapoda</taxon>
        <taxon>Insecta</taxon>
        <taxon>Pterygota</taxon>
        <taxon>Neoptera</taxon>
        <taxon>Endopterygota</taxon>
        <taxon>Hymenoptera</taxon>
        <taxon>Apocrita</taxon>
        <taxon>Aculeata</taxon>
        <taxon>Formicoidea</taxon>
        <taxon>Formicidae</taxon>
        <taxon>Myrmicinae</taxon>
        <taxon>Trachymyrmex</taxon>
    </lineage>
</organism>
<accession>A0A195EXC4</accession>
<keyword evidence="3" id="KW-1185">Reference proteome</keyword>
<evidence type="ECO:0000259" key="1">
    <source>
        <dbReference type="PROSITE" id="PS50994"/>
    </source>
</evidence>
<dbReference type="PANTHER" id="PTHR46585">
    <property type="entry name" value="INTEGRASE CORE DOMAIN CONTAINING PROTEIN"/>
    <property type="match status" value="1"/>
</dbReference>
<reference evidence="2 3" key="1">
    <citation type="submission" date="2016-03" db="EMBL/GenBank/DDBJ databases">
        <title>Trachymyrmex septentrionalis WGS genome.</title>
        <authorList>
            <person name="Nygaard S."/>
            <person name="Hu H."/>
            <person name="Boomsma J."/>
            <person name="Zhang G."/>
        </authorList>
    </citation>
    <scope>NUCLEOTIDE SEQUENCE [LARGE SCALE GENOMIC DNA]</scope>
    <source>
        <strain evidence="2">Tsep2-gDNA-1</strain>
        <tissue evidence="2">Whole body</tissue>
    </source>
</reference>
<sequence>TDDDLQTYRSILLTSNAHQCGHSPSNQVVDNKGYKYKNIIASLMSGRKVGQFNRGYHYILTVIDMLSKHALAEPFKVKNWNEVTKAIAKIIREDRRCLKNLHTDRGKEFYNSDMQKL</sequence>
<dbReference type="AlphaFoldDB" id="A0A195EXC4"/>
<feature type="domain" description="Integrase catalytic" evidence="1">
    <location>
        <begin position="20"/>
        <end position="117"/>
    </location>
</feature>
<gene>
    <name evidence="2" type="ORF">ALC56_13033</name>
</gene>
<dbReference type="InterPro" id="IPR001584">
    <property type="entry name" value="Integrase_cat-core"/>
</dbReference>
<dbReference type="InterPro" id="IPR012337">
    <property type="entry name" value="RNaseH-like_sf"/>
</dbReference>
<evidence type="ECO:0000313" key="3">
    <source>
        <dbReference type="Proteomes" id="UP000078541"/>
    </source>
</evidence>
<dbReference type="GO" id="GO:0003676">
    <property type="term" value="F:nucleic acid binding"/>
    <property type="evidence" value="ECO:0007669"/>
    <property type="project" value="InterPro"/>
</dbReference>
<dbReference type="PROSITE" id="PS50994">
    <property type="entry name" value="INTEGRASE"/>
    <property type="match status" value="1"/>
</dbReference>
<dbReference type="EMBL" id="KQ981948">
    <property type="protein sequence ID" value="KYN32552.1"/>
    <property type="molecule type" value="Genomic_DNA"/>
</dbReference>
<proteinExistence type="predicted"/>
<name>A0A195EXC4_9HYME</name>
<feature type="non-terminal residue" evidence="2">
    <location>
        <position position="1"/>
    </location>
</feature>
<dbReference type="STRING" id="34720.A0A195EXC4"/>
<dbReference type="SUPFAM" id="SSF53098">
    <property type="entry name" value="Ribonuclease H-like"/>
    <property type="match status" value="1"/>
</dbReference>
<dbReference type="Pfam" id="PF26634">
    <property type="entry name" value="DUF8207"/>
    <property type="match status" value="1"/>
</dbReference>
<protein>
    <recommendedName>
        <fullName evidence="1">Integrase catalytic domain-containing protein</fullName>
    </recommendedName>
</protein>
<dbReference type="GO" id="GO:0015074">
    <property type="term" value="P:DNA integration"/>
    <property type="evidence" value="ECO:0007669"/>
    <property type="project" value="InterPro"/>
</dbReference>
<evidence type="ECO:0000313" key="2">
    <source>
        <dbReference type="EMBL" id="KYN32552.1"/>
    </source>
</evidence>